<comment type="caution">
    <text evidence="13">The sequence shown here is derived from an EMBL/GenBank/DDBJ whole genome shotgun (WGS) entry which is preliminary data.</text>
</comment>
<dbReference type="Pfam" id="PF17871">
    <property type="entry name" value="AAA_lid_9"/>
    <property type="match status" value="1"/>
</dbReference>
<dbReference type="Gene3D" id="3.40.50.300">
    <property type="entry name" value="P-loop containing nucleotide triphosphate hydrolases"/>
    <property type="match status" value="3"/>
</dbReference>
<sequence>MNINKFTTKSQDAIQLSQQLAQRYGQQQIENEHIFKAIFEVDENVAPFILKKLNVNVPLFLQILDSTIQSFPKVSGGDILLSRDANKALNEAEIIAHKMNDEYVSIEHLILAIFDSKSKVAQILKDQGVTGKALKATIEELRKGERVTSASAEENYNSLNKYAKNLNELARTGKLDPVIGRDEEIRRVLQILTRRTKNNPMLVGEPGVGKTAIAEGLAHRIVDGDVPENLKDKIVFSLDMGALIAGAKYKGEFEERLKSVVKEVTAAEGDIVLFIDEIHTLVGAGGGEGAMDAANILKPALARGELRAIGATTLDEYQKYFEKDKALERRFQKVLVDEPDTESAISILRGIKEKYETHHKVQIKDEAIIAAVELSQRYITNRFLPDKAIDLMDEAASKLRMEINSKPEELDVLDRKIMQLEIEIEAIKREKEESKLKILRMDLANLKEERNVIFTKWKTEKDVVDGVQAVKLEIEDFKHEAERAEREGDYGKVAEIRYGKIKEAQERLDVLQKQLQEYQSGTSLIKEEVTREDIAEVVAKWTGIPVMKMLQTEREKLLHLEEELHRRVVGQEEAIEAVSDAVRRSRAGLQDMKKPVGTFLFLGTTGVGKTELAKALAEYLFDDENAMTRIDMSEYQERHSVSRLVGAPPGYVGYDEGGQLTEAVRRKPYSVILLDEIEKAHPDTFNILLQVLDEGRLTDNKGRLADFKNTIIIMTSNMGSHIIQEKFENLKGSVEAATEAAKTDVLGLLKQTVRPEFINRIDEIVMFTPLTVDNISRIVSLQLKSVSKMLALQGITMDATPEGIKYLSGKGYDPEFGARPVKRVIQREVLNQLSKEILAGNITTESIILIDAFDGKLVFRNQTQAVE</sequence>
<dbReference type="InterPro" id="IPR001270">
    <property type="entry name" value="ClpA/B"/>
</dbReference>
<dbReference type="Pfam" id="PF00004">
    <property type="entry name" value="AAA"/>
    <property type="match status" value="1"/>
</dbReference>
<evidence type="ECO:0000256" key="1">
    <source>
        <dbReference type="ARBA" id="ARBA00008675"/>
    </source>
</evidence>
<keyword evidence="5 10" id="KW-0067">ATP-binding</keyword>
<dbReference type="InterPro" id="IPR003959">
    <property type="entry name" value="ATPase_AAA_core"/>
</dbReference>
<evidence type="ECO:0000256" key="8">
    <source>
        <dbReference type="ARBA" id="ARBA00026057"/>
    </source>
</evidence>
<evidence type="ECO:0000256" key="4">
    <source>
        <dbReference type="ARBA" id="ARBA00022741"/>
    </source>
</evidence>
<dbReference type="PANTHER" id="PTHR11638">
    <property type="entry name" value="ATP-DEPENDENT CLP PROTEASE"/>
    <property type="match status" value="1"/>
</dbReference>
<comment type="function">
    <text evidence="11">Part of a stress-induced multi-chaperone system, it is involved in the recovery of the cell from heat-induced damage, in cooperation with DnaK, DnaJ and GrpE.</text>
</comment>
<evidence type="ECO:0000313" key="13">
    <source>
        <dbReference type="EMBL" id="GGF18176.1"/>
    </source>
</evidence>
<accession>A0ABQ1UHT8</accession>
<keyword evidence="6 11" id="KW-0175">Coiled coil</keyword>
<evidence type="ECO:0000256" key="2">
    <source>
        <dbReference type="ARBA" id="ARBA00017574"/>
    </source>
</evidence>
<keyword evidence="11" id="KW-0346">Stress response</keyword>
<dbReference type="PROSITE" id="PS00871">
    <property type="entry name" value="CLPAB_2"/>
    <property type="match status" value="1"/>
</dbReference>
<dbReference type="SUPFAM" id="SSF81923">
    <property type="entry name" value="Double Clp-N motif"/>
    <property type="match status" value="1"/>
</dbReference>
<proteinExistence type="inferred from homology"/>
<name>A0ABQ1UHT8_9FLAO</name>
<dbReference type="Pfam" id="PF07724">
    <property type="entry name" value="AAA_2"/>
    <property type="match status" value="1"/>
</dbReference>
<dbReference type="InterPro" id="IPR028299">
    <property type="entry name" value="ClpA/B_CS2"/>
</dbReference>
<dbReference type="Gene3D" id="1.10.1780.10">
    <property type="entry name" value="Clp, N-terminal domain"/>
    <property type="match status" value="1"/>
</dbReference>
<evidence type="ECO:0000256" key="10">
    <source>
        <dbReference type="RuleBase" id="RU004432"/>
    </source>
</evidence>
<evidence type="ECO:0000256" key="9">
    <source>
        <dbReference type="PROSITE-ProRule" id="PRU01251"/>
    </source>
</evidence>
<dbReference type="InterPro" id="IPR027417">
    <property type="entry name" value="P-loop_NTPase"/>
</dbReference>
<dbReference type="CDD" id="cd00009">
    <property type="entry name" value="AAA"/>
    <property type="match status" value="1"/>
</dbReference>
<organism evidence="13 14">
    <name type="scientific">Flavobacterium limi</name>
    <dbReference type="NCBI Taxonomy" id="2045105"/>
    <lineage>
        <taxon>Bacteria</taxon>
        <taxon>Pseudomonadati</taxon>
        <taxon>Bacteroidota</taxon>
        <taxon>Flavobacteriia</taxon>
        <taxon>Flavobacteriales</taxon>
        <taxon>Flavobacteriaceae</taxon>
        <taxon>Flavobacterium</taxon>
    </lineage>
</organism>
<dbReference type="PANTHER" id="PTHR11638:SF18">
    <property type="entry name" value="HEAT SHOCK PROTEIN 104"/>
    <property type="match status" value="1"/>
</dbReference>
<dbReference type="PRINTS" id="PR00300">
    <property type="entry name" value="CLPPROTEASEA"/>
</dbReference>
<evidence type="ECO:0000256" key="11">
    <source>
        <dbReference type="RuleBase" id="RU362034"/>
    </source>
</evidence>
<dbReference type="Gene3D" id="1.10.8.60">
    <property type="match status" value="1"/>
</dbReference>
<comment type="subunit">
    <text evidence="11">Homohexamer; The oligomerization is ATP-dependent.</text>
</comment>
<evidence type="ECO:0000256" key="3">
    <source>
        <dbReference type="ARBA" id="ARBA00022737"/>
    </source>
</evidence>
<keyword evidence="4 10" id="KW-0547">Nucleotide-binding</keyword>
<comment type="similarity">
    <text evidence="1 10">Belongs to the ClpA/ClpB family.</text>
</comment>
<dbReference type="Pfam" id="PF10431">
    <property type="entry name" value="ClpB_D2-small"/>
    <property type="match status" value="1"/>
</dbReference>
<dbReference type="InterPro" id="IPR017730">
    <property type="entry name" value="Chaperonin_ClpB"/>
</dbReference>
<keyword evidence="3 9" id="KW-0677">Repeat</keyword>
<evidence type="ECO:0000313" key="14">
    <source>
        <dbReference type="Proteomes" id="UP000655016"/>
    </source>
</evidence>
<feature type="coiled-coil region" evidence="11">
    <location>
        <begin position="410"/>
        <end position="521"/>
    </location>
</feature>
<dbReference type="SMART" id="SM00382">
    <property type="entry name" value="AAA"/>
    <property type="match status" value="2"/>
</dbReference>
<evidence type="ECO:0000256" key="6">
    <source>
        <dbReference type="ARBA" id="ARBA00023054"/>
    </source>
</evidence>
<dbReference type="InterPro" id="IPR050130">
    <property type="entry name" value="ClpA_ClpB"/>
</dbReference>
<dbReference type="PROSITE" id="PS00870">
    <property type="entry name" value="CLPAB_1"/>
    <property type="match status" value="1"/>
</dbReference>
<dbReference type="Pfam" id="PF02861">
    <property type="entry name" value="Clp_N"/>
    <property type="match status" value="1"/>
</dbReference>
<keyword evidence="7 10" id="KW-0143">Chaperone</keyword>
<dbReference type="InterPro" id="IPR036628">
    <property type="entry name" value="Clp_N_dom_sf"/>
</dbReference>
<dbReference type="PROSITE" id="PS51903">
    <property type="entry name" value="CLP_R"/>
    <property type="match status" value="1"/>
</dbReference>
<dbReference type="SUPFAM" id="SSF52540">
    <property type="entry name" value="P-loop containing nucleoside triphosphate hydrolases"/>
    <property type="match status" value="2"/>
</dbReference>
<dbReference type="EMBL" id="BMKP01000006">
    <property type="protein sequence ID" value="GGF18176.1"/>
    <property type="molecule type" value="Genomic_DNA"/>
</dbReference>
<dbReference type="InterPro" id="IPR003593">
    <property type="entry name" value="AAA+_ATPase"/>
</dbReference>
<evidence type="ECO:0000256" key="5">
    <source>
        <dbReference type="ARBA" id="ARBA00022840"/>
    </source>
</evidence>
<protein>
    <recommendedName>
        <fullName evidence="2 11">Chaperone protein ClpB</fullName>
    </recommendedName>
</protein>
<evidence type="ECO:0000259" key="12">
    <source>
        <dbReference type="PROSITE" id="PS51903"/>
    </source>
</evidence>
<comment type="subcellular location">
    <subcellularLocation>
        <location evidence="11">Cytoplasm</location>
    </subcellularLocation>
</comment>
<dbReference type="InterPro" id="IPR019489">
    <property type="entry name" value="Clp_ATPase_C"/>
</dbReference>
<keyword evidence="11" id="KW-0963">Cytoplasm</keyword>
<dbReference type="InterPro" id="IPR004176">
    <property type="entry name" value="Clp_R_N"/>
</dbReference>
<dbReference type="NCBIfam" id="TIGR03346">
    <property type="entry name" value="chaperone_ClpB"/>
    <property type="match status" value="1"/>
</dbReference>
<dbReference type="Proteomes" id="UP000655016">
    <property type="component" value="Unassembled WGS sequence"/>
</dbReference>
<dbReference type="CDD" id="cd19499">
    <property type="entry name" value="RecA-like_ClpB_Hsp104-like"/>
    <property type="match status" value="1"/>
</dbReference>
<reference evidence="14" key="1">
    <citation type="journal article" date="2019" name="Int. J. Syst. Evol. Microbiol.">
        <title>The Global Catalogue of Microorganisms (GCM) 10K type strain sequencing project: providing services to taxonomists for standard genome sequencing and annotation.</title>
        <authorList>
            <consortium name="The Broad Institute Genomics Platform"/>
            <consortium name="The Broad Institute Genome Sequencing Center for Infectious Disease"/>
            <person name="Wu L."/>
            <person name="Ma J."/>
        </authorList>
    </citation>
    <scope>NUCLEOTIDE SEQUENCE [LARGE SCALE GENOMIC DNA]</scope>
    <source>
        <strain evidence="14">CGMCC 1.16060</strain>
    </source>
</reference>
<dbReference type="RefSeq" id="WP_163394918.1">
    <property type="nucleotide sequence ID" value="NZ_BMKP01000006.1"/>
</dbReference>
<dbReference type="InterPro" id="IPR018368">
    <property type="entry name" value="ClpA/B_CS1"/>
</dbReference>
<dbReference type="SMART" id="SM01086">
    <property type="entry name" value="ClpB_D2-small"/>
    <property type="match status" value="1"/>
</dbReference>
<feature type="domain" description="Clp R" evidence="12">
    <location>
        <begin position="3"/>
        <end position="144"/>
    </location>
</feature>
<dbReference type="InterPro" id="IPR041546">
    <property type="entry name" value="ClpA/ClpB_AAA_lid"/>
</dbReference>
<keyword evidence="14" id="KW-1185">Reference proteome</keyword>
<gene>
    <name evidence="11 13" type="primary">clpB</name>
    <name evidence="13" type="ORF">GCM10011518_29450</name>
</gene>
<comment type="subunit">
    <text evidence="8">Homohexamer. The oligomerization is ATP-dependent.</text>
</comment>
<evidence type="ECO:0000256" key="7">
    <source>
        <dbReference type="ARBA" id="ARBA00023186"/>
    </source>
</evidence>